<comment type="caution">
    <text evidence="4">The sequence shown here is derived from an EMBL/GenBank/DDBJ whole genome shotgun (WGS) entry which is preliminary data.</text>
</comment>
<dbReference type="Pfam" id="PF08240">
    <property type="entry name" value="ADH_N"/>
    <property type="match status" value="1"/>
</dbReference>
<protein>
    <recommendedName>
        <fullName evidence="3">Enoyl reductase (ER) domain-containing protein</fullName>
    </recommendedName>
</protein>
<dbReference type="InterPro" id="IPR013154">
    <property type="entry name" value="ADH-like_N"/>
</dbReference>
<evidence type="ECO:0000259" key="3">
    <source>
        <dbReference type="SMART" id="SM00829"/>
    </source>
</evidence>
<evidence type="ECO:0000256" key="1">
    <source>
        <dbReference type="ARBA" id="ARBA00022857"/>
    </source>
</evidence>
<dbReference type="InterPro" id="IPR013149">
    <property type="entry name" value="ADH-like_C"/>
</dbReference>
<dbReference type="SMART" id="SM00829">
    <property type="entry name" value="PKS_ER"/>
    <property type="match status" value="1"/>
</dbReference>
<dbReference type="EMBL" id="CM026429">
    <property type="protein sequence ID" value="KAG0563988.1"/>
    <property type="molecule type" value="Genomic_DNA"/>
</dbReference>
<dbReference type="PANTHER" id="PTHR48106:SF2">
    <property type="entry name" value="ZN2+-BINDING DEHYDROGENASE"/>
    <property type="match status" value="1"/>
</dbReference>
<keyword evidence="5" id="KW-1185">Reference proteome</keyword>
<organism evidence="4 5">
    <name type="scientific">Ceratodon purpureus</name>
    <name type="common">Fire moss</name>
    <name type="synonym">Dicranum purpureum</name>
    <dbReference type="NCBI Taxonomy" id="3225"/>
    <lineage>
        <taxon>Eukaryota</taxon>
        <taxon>Viridiplantae</taxon>
        <taxon>Streptophyta</taxon>
        <taxon>Embryophyta</taxon>
        <taxon>Bryophyta</taxon>
        <taxon>Bryophytina</taxon>
        <taxon>Bryopsida</taxon>
        <taxon>Dicranidae</taxon>
        <taxon>Pseudoditrichales</taxon>
        <taxon>Ditrichaceae</taxon>
        <taxon>Ceratodon</taxon>
    </lineage>
</organism>
<dbReference type="CDD" id="cd05282">
    <property type="entry name" value="ETR_like"/>
    <property type="match status" value="1"/>
</dbReference>
<evidence type="ECO:0000256" key="2">
    <source>
        <dbReference type="ARBA" id="ARBA00023002"/>
    </source>
</evidence>
<dbReference type="GO" id="GO:0070402">
    <property type="term" value="F:NADPH binding"/>
    <property type="evidence" value="ECO:0007669"/>
    <property type="project" value="TreeGrafter"/>
</dbReference>
<keyword evidence="1" id="KW-0521">NADP</keyword>
<dbReference type="Gene3D" id="3.40.50.720">
    <property type="entry name" value="NAD(P)-binding Rossmann-like Domain"/>
    <property type="match status" value="1"/>
</dbReference>
<dbReference type="AlphaFoldDB" id="A0A8T0H1N8"/>
<sequence length="409" mass="44025">MSSRLSYLSSLSYTLAVIHCNAMFSSHASSVTHRRLKRAFLFPCIQGLQSADVNLGTAIAAAGNRSDAGTYCPYTRNMSNVAIVQDGFNQDDPLSTLKVVNKPIPKPAPGQVVVQIKLRPINPTDFITLRLGGIAQGGICGSEGFGIVHEIGEGVKSVHKGQRVIPFTAYPSLSGHGSYQKYVCLEEDFVWPVPDYISDEVAALFVVNPWASYSIVKDLQVPKGEYLLQSAAGSSLGKQVITLAKHWGIKTINIVRRKEAVAELKALGADEVIVSTEEDVVARVKEITGGKGAYGALDAICGTMTKTIAASVRDDGQVFLYGVLAGYDATVSAIDLVFRRVDVKGWVLYTKAMNQSDRCQAIAPEVAPLLRDGIIPVPKTVKYDLTDFKKAMAKAEEPGFAGKVLLVSE</sequence>
<name>A0A8T0H1N8_CERPU</name>
<dbReference type="PANTHER" id="PTHR48106">
    <property type="entry name" value="QUINONE OXIDOREDUCTASE PIG3-RELATED"/>
    <property type="match status" value="1"/>
</dbReference>
<proteinExistence type="predicted"/>
<dbReference type="SUPFAM" id="SSF51735">
    <property type="entry name" value="NAD(P)-binding Rossmann-fold domains"/>
    <property type="match status" value="1"/>
</dbReference>
<evidence type="ECO:0000313" key="4">
    <source>
        <dbReference type="EMBL" id="KAG0563988.1"/>
    </source>
</evidence>
<dbReference type="SUPFAM" id="SSF50129">
    <property type="entry name" value="GroES-like"/>
    <property type="match status" value="1"/>
</dbReference>
<dbReference type="Proteomes" id="UP000822688">
    <property type="component" value="Chromosome 8"/>
</dbReference>
<dbReference type="Pfam" id="PF00107">
    <property type="entry name" value="ADH_zinc_N"/>
    <property type="match status" value="1"/>
</dbReference>
<dbReference type="Gene3D" id="3.90.180.10">
    <property type="entry name" value="Medium-chain alcohol dehydrogenases, catalytic domain"/>
    <property type="match status" value="1"/>
</dbReference>
<dbReference type="GO" id="GO:0016651">
    <property type="term" value="F:oxidoreductase activity, acting on NAD(P)H"/>
    <property type="evidence" value="ECO:0007669"/>
    <property type="project" value="TreeGrafter"/>
</dbReference>
<reference evidence="4" key="1">
    <citation type="submission" date="2020-06" db="EMBL/GenBank/DDBJ databases">
        <title>WGS assembly of Ceratodon purpureus strain R40.</title>
        <authorList>
            <person name="Carey S.B."/>
            <person name="Jenkins J."/>
            <person name="Shu S."/>
            <person name="Lovell J.T."/>
            <person name="Sreedasyam A."/>
            <person name="Maumus F."/>
            <person name="Tiley G.P."/>
            <person name="Fernandez-Pozo N."/>
            <person name="Barry K."/>
            <person name="Chen C."/>
            <person name="Wang M."/>
            <person name="Lipzen A."/>
            <person name="Daum C."/>
            <person name="Saski C.A."/>
            <person name="Payton A.C."/>
            <person name="Mcbreen J.C."/>
            <person name="Conrad R.E."/>
            <person name="Kollar L.M."/>
            <person name="Olsson S."/>
            <person name="Huttunen S."/>
            <person name="Landis J.B."/>
            <person name="Wickett N.J."/>
            <person name="Johnson M.G."/>
            <person name="Rensing S.A."/>
            <person name="Grimwood J."/>
            <person name="Schmutz J."/>
            <person name="Mcdaniel S.F."/>
        </authorList>
    </citation>
    <scope>NUCLEOTIDE SEQUENCE</scope>
    <source>
        <strain evidence="4">R40</strain>
    </source>
</reference>
<evidence type="ECO:0000313" key="5">
    <source>
        <dbReference type="Proteomes" id="UP000822688"/>
    </source>
</evidence>
<accession>A0A8T0H1N8</accession>
<dbReference type="InterPro" id="IPR036291">
    <property type="entry name" value="NAD(P)-bd_dom_sf"/>
</dbReference>
<keyword evidence="2" id="KW-0560">Oxidoreductase</keyword>
<feature type="domain" description="Enoyl reductase (ER)" evidence="3">
    <location>
        <begin position="92"/>
        <end position="406"/>
    </location>
</feature>
<dbReference type="InterPro" id="IPR011032">
    <property type="entry name" value="GroES-like_sf"/>
</dbReference>
<dbReference type="InterPro" id="IPR020843">
    <property type="entry name" value="ER"/>
</dbReference>
<gene>
    <name evidence="4" type="ORF">KC19_8G073900</name>
</gene>